<sequence length="292" mass="31879">MRNFSDSHEWLSINTATLRRQEGREVPLLDILDQCAKQGVRAISPWRDQVAAAGLAATSRAVRSHGMALSGYCRGGMFTYTDAPGHLAARSDNRRAVDEAAELNAACLVLVVGGLPGALAGKAAYTDITRARAQVEEGIAELLEYAKGAHMPVAIEPLHPMYAADRACVNTMEQALDICDRLDPGKTGALGVAVDVYHVWWDPKLREQIARAGKSRLLAFHVCDWMTPTTDLLNDRGMPGDGVIDIPLIRGWVEAQGFAGYSEVEIFSQDNWWKRPGAETLATCIERHRSAV</sequence>
<dbReference type="InterPro" id="IPR036237">
    <property type="entry name" value="Xyl_isomerase-like_sf"/>
</dbReference>
<evidence type="ECO:0000313" key="2">
    <source>
        <dbReference type="EMBL" id="NYE83399.1"/>
    </source>
</evidence>
<feature type="domain" description="Xylose isomerase-like TIM barrel" evidence="1">
    <location>
        <begin position="33"/>
        <end position="274"/>
    </location>
</feature>
<name>A0A7Y9LKY6_9BURK</name>
<dbReference type="RefSeq" id="WP_179587020.1">
    <property type="nucleotide sequence ID" value="NZ_JACBYR010000001.1"/>
</dbReference>
<dbReference type="Proteomes" id="UP000542125">
    <property type="component" value="Unassembled WGS sequence"/>
</dbReference>
<dbReference type="PANTHER" id="PTHR12110:SF52">
    <property type="entry name" value="XYLOSE ISOMERASE"/>
    <property type="match status" value="1"/>
</dbReference>
<comment type="caution">
    <text evidence="2">The sequence shown here is derived from an EMBL/GenBank/DDBJ whole genome shotgun (WGS) entry which is preliminary data.</text>
</comment>
<dbReference type="GO" id="GO:0016853">
    <property type="term" value="F:isomerase activity"/>
    <property type="evidence" value="ECO:0007669"/>
    <property type="project" value="UniProtKB-KW"/>
</dbReference>
<evidence type="ECO:0000259" key="1">
    <source>
        <dbReference type="Pfam" id="PF01261"/>
    </source>
</evidence>
<dbReference type="InterPro" id="IPR013022">
    <property type="entry name" value="Xyl_isomerase-like_TIM-brl"/>
</dbReference>
<protein>
    <submittedName>
        <fullName evidence="2">Sugar phosphate isomerase/epimerase</fullName>
    </submittedName>
</protein>
<reference evidence="2 3" key="1">
    <citation type="submission" date="2020-07" db="EMBL/GenBank/DDBJ databases">
        <title>Genomic Encyclopedia of Type Strains, Phase IV (KMG-V): Genome sequencing to study the core and pangenomes of soil and plant-associated prokaryotes.</title>
        <authorList>
            <person name="Whitman W."/>
        </authorList>
    </citation>
    <scope>NUCLEOTIDE SEQUENCE [LARGE SCALE GENOMIC DNA]</scope>
    <source>
        <strain evidence="2 3">SAS40</strain>
    </source>
</reference>
<evidence type="ECO:0000313" key="3">
    <source>
        <dbReference type="Proteomes" id="UP000542125"/>
    </source>
</evidence>
<keyword evidence="3" id="KW-1185">Reference proteome</keyword>
<dbReference type="InterPro" id="IPR050312">
    <property type="entry name" value="IolE/XylAMocC-like"/>
</dbReference>
<dbReference type="Pfam" id="PF01261">
    <property type="entry name" value="AP_endonuc_2"/>
    <property type="match status" value="1"/>
</dbReference>
<organism evidence="2 3">
    <name type="scientific">Pigmentiphaga litoralis</name>
    <dbReference type="NCBI Taxonomy" id="516702"/>
    <lineage>
        <taxon>Bacteria</taxon>
        <taxon>Pseudomonadati</taxon>
        <taxon>Pseudomonadota</taxon>
        <taxon>Betaproteobacteria</taxon>
        <taxon>Burkholderiales</taxon>
        <taxon>Alcaligenaceae</taxon>
        <taxon>Pigmentiphaga</taxon>
    </lineage>
</organism>
<proteinExistence type="predicted"/>
<dbReference type="AlphaFoldDB" id="A0A7Y9LKY6"/>
<dbReference type="EMBL" id="JACBYR010000001">
    <property type="protein sequence ID" value="NYE83399.1"/>
    <property type="molecule type" value="Genomic_DNA"/>
</dbReference>
<gene>
    <name evidence="2" type="ORF">FHW18_002670</name>
</gene>
<dbReference type="SUPFAM" id="SSF51658">
    <property type="entry name" value="Xylose isomerase-like"/>
    <property type="match status" value="1"/>
</dbReference>
<accession>A0A7Y9LKY6</accession>
<dbReference type="Gene3D" id="3.20.20.150">
    <property type="entry name" value="Divalent-metal-dependent TIM barrel enzymes"/>
    <property type="match status" value="1"/>
</dbReference>
<keyword evidence="2" id="KW-0413">Isomerase</keyword>
<dbReference type="PANTHER" id="PTHR12110">
    <property type="entry name" value="HYDROXYPYRUVATE ISOMERASE"/>
    <property type="match status" value="1"/>
</dbReference>